<accession>A0A1M6K8J3</accession>
<dbReference type="Pfam" id="PF00126">
    <property type="entry name" value="HTH_1"/>
    <property type="match status" value="1"/>
</dbReference>
<dbReference type="InterPro" id="IPR036390">
    <property type="entry name" value="WH_DNA-bd_sf"/>
</dbReference>
<dbReference type="RefSeq" id="WP_073146631.1">
    <property type="nucleotide sequence ID" value="NZ_FRAG01000002.1"/>
</dbReference>
<proteinExistence type="predicted"/>
<dbReference type="Gene3D" id="1.10.10.10">
    <property type="entry name" value="Winged helix-like DNA-binding domain superfamily/Winged helix DNA-binding domain"/>
    <property type="match status" value="1"/>
</dbReference>
<dbReference type="PANTHER" id="PTHR30432">
    <property type="entry name" value="TRANSCRIPTIONAL REGULATOR MODE"/>
    <property type="match status" value="1"/>
</dbReference>
<dbReference type="AlphaFoldDB" id="A0A1M6K8J3"/>
<dbReference type="InterPro" id="IPR000847">
    <property type="entry name" value="LysR_HTH_N"/>
</dbReference>
<feature type="domain" description="HTH lysR-type" evidence="1">
    <location>
        <begin position="26"/>
        <end position="70"/>
    </location>
</feature>
<evidence type="ECO:0000259" key="1">
    <source>
        <dbReference type="Pfam" id="PF00126"/>
    </source>
</evidence>
<keyword evidence="3" id="KW-1185">Reference proteome</keyword>
<protein>
    <submittedName>
        <fullName evidence="2">Molybdate transport system regulatory protein</fullName>
    </submittedName>
</protein>
<dbReference type="InterPro" id="IPR051815">
    <property type="entry name" value="Molybdate_resp_trans_reg"/>
</dbReference>
<dbReference type="GO" id="GO:0003700">
    <property type="term" value="F:DNA-binding transcription factor activity"/>
    <property type="evidence" value="ECO:0007669"/>
    <property type="project" value="InterPro"/>
</dbReference>
<dbReference type="STRING" id="1121301.SAMN02745912_00319"/>
<evidence type="ECO:0000313" key="3">
    <source>
        <dbReference type="Proteomes" id="UP000184465"/>
    </source>
</evidence>
<dbReference type="SUPFAM" id="SSF46785">
    <property type="entry name" value="Winged helix' DNA-binding domain"/>
    <property type="match status" value="1"/>
</dbReference>
<organism evidence="2 3">
    <name type="scientific">Paramaledivibacter caminithermalis (strain DSM 15212 / CIP 107654 / DViRD3)</name>
    <name type="common">Clostridium caminithermale</name>
    <dbReference type="NCBI Taxonomy" id="1121301"/>
    <lineage>
        <taxon>Bacteria</taxon>
        <taxon>Bacillati</taxon>
        <taxon>Bacillota</taxon>
        <taxon>Clostridia</taxon>
        <taxon>Peptostreptococcales</taxon>
        <taxon>Caminicellaceae</taxon>
        <taxon>Paramaledivibacter</taxon>
    </lineage>
</organism>
<sequence length="112" mass="12690">MYFNYKVWLVNEENKKFFGIGPVLLLKKIEKLGSLNKAAIEMNMSYSKAAILIKNAEKELSAKLLVRQVGGKDGGGSYITEEAKELIKKYDEFYVRSGGAIEKIYNEIFQGK</sequence>
<name>A0A1M6K8J3_PARC5</name>
<dbReference type="InterPro" id="IPR036388">
    <property type="entry name" value="WH-like_DNA-bd_sf"/>
</dbReference>
<dbReference type="Proteomes" id="UP000184465">
    <property type="component" value="Unassembled WGS sequence"/>
</dbReference>
<gene>
    <name evidence="2" type="ORF">SAMN02745912_00319</name>
</gene>
<evidence type="ECO:0000313" key="2">
    <source>
        <dbReference type="EMBL" id="SHJ55302.1"/>
    </source>
</evidence>
<dbReference type="OrthoDB" id="285216at2"/>
<reference evidence="2 3" key="1">
    <citation type="submission" date="2016-11" db="EMBL/GenBank/DDBJ databases">
        <authorList>
            <person name="Jaros S."/>
            <person name="Januszkiewicz K."/>
            <person name="Wedrychowicz H."/>
        </authorList>
    </citation>
    <scope>NUCLEOTIDE SEQUENCE [LARGE SCALE GENOMIC DNA]</scope>
    <source>
        <strain evidence="2 3">DSM 15212</strain>
    </source>
</reference>
<dbReference type="EMBL" id="FRAG01000002">
    <property type="protein sequence ID" value="SHJ55302.1"/>
    <property type="molecule type" value="Genomic_DNA"/>
</dbReference>
<dbReference type="PANTHER" id="PTHR30432:SF1">
    <property type="entry name" value="DNA-BINDING TRANSCRIPTIONAL DUAL REGULATOR MODE"/>
    <property type="match status" value="1"/>
</dbReference>